<dbReference type="AlphaFoldDB" id="A0A7W8GEN1"/>
<evidence type="ECO:0000256" key="1">
    <source>
        <dbReference type="ARBA" id="ARBA00006739"/>
    </source>
</evidence>
<dbReference type="Proteomes" id="UP000525389">
    <property type="component" value="Unassembled WGS sequence"/>
</dbReference>
<organism evidence="5 6">
    <name type="scientific">Deinococcus budaensis</name>
    <dbReference type="NCBI Taxonomy" id="1665626"/>
    <lineage>
        <taxon>Bacteria</taxon>
        <taxon>Thermotogati</taxon>
        <taxon>Deinococcota</taxon>
        <taxon>Deinococci</taxon>
        <taxon>Deinococcales</taxon>
        <taxon>Deinococcaceae</taxon>
        <taxon>Deinococcus</taxon>
    </lineage>
</organism>
<evidence type="ECO:0000313" key="6">
    <source>
        <dbReference type="Proteomes" id="UP000525389"/>
    </source>
</evidence>
<keyword evidence="3 5" id="KW-0808">Transferase</keyword>
<dbReference type="Gene3D" id="3.90.550.10">
    <property type="entry name" value="Spore Coat Polysaccharide Biosynthesis Protein SpsA, Chain A"/>
    <property type="match status" value="1"/>
</dbReference>
<dbReference type="EMBL" id="JACHFN010000004">
    <property type="protein sequence ID" value="MBB5233866.1"/>
    <property type="molecule type" value="Genomic_DNA"/>
</dbReference>
<dbReference type="InterPro" id="IPR050834">
    <property type="entry name" value="Glycosyltransf_2"/>
</dbReference>
<dbReference type="PANTHER" id="PTHR43685">
    <property type="entry name" value="GLYCOSYLTRANSFERASE"/>
    <property type="match status" value="1"/>
</dbReference>
<name>A0A7W8GEN1_9DEIO</name>
<dbReference type="InterPro" id="IPR001173">
    <property type="entry name" value="Glyco_trans_2-like"/>
</dbReference>
<sequence length="334" mass="36854">MTQPAPRPAGVPVPLVSVVVPTRHRPELLLSRALRTALAQTLGEIEVIVVVDGPDPATLAALAGVADPRLRVVALPQNVGPSEARNIGVRHARAEWVALLDDDDEWAPAKLARQREAALASGLRHPIVVCRYDLPEGQTTRQEPARFPREGEPLADYLMARESWLSPNLTLMSTVLFAGRDLFEKMPFRSGLYRHEDWDWLIWASRVPGAGVVGVGDVLATYHFHEARPHLGTSVSWRPSLAWARDLRAQGLMSDRAFVGFVVFHVAHFAAQSGQPGALRETAAAVLGARPRAFELARFAATWLLPQERRRHWRLTAERLLTRLRPSAARGTAA</sequence>
<dbReference type="InterPro" id="IPR029044">
    <property type="entry name" value="Nucleotide-diphossugar_trans"/>
</dbReference>
<protein>
    <submittedName>
        <fullName evidence="5">Glycosyltransferase involved in cell wall biosynthesis</fullName>
    </submittedName>
</protein>
<accession>A0A7W8GEN1</accession>
<reference evidence="5 6" key="1">
    <citation type="submission" date="2020-08" db="EMBL/GenBank/DDBJ databases">
        <title>Genomic Encyclopedia of Type Strains, Phase IV (KMG-IV): sequencing the most valuable type-strain genomes for metagenomic binning, comparative biology and taxonomic classification.</title>
        <authorList>
            <person name="Goeker M."/>
        </authorList>
    </citation>
    <scope>NUCLEOTIDE SEQUENCE [LARGE SCALE GENOMIC DNA]</scope>
    <source>
        <strain evidence="5 6">DSM 101791</strain>
    </source>
</reference>
<evidence type="ECO:0000313" key="5">
    <source>
        <dbReference type="EMBL" id="MBB5233866.1"/>
    </source>
</evidence>
<evidence type="ECO:0000259" key="4">
    <source>
        <dbReference type="Pfam" id="PF00535"/>
    </source>
</evidence>
<dbReference type="Pfam" id="PF00535">
    <property type="entry name" value="Glycos_transf_2"/>
    <property type="match status" value="1"/>
</dbReference>
<evidence type="ECO:0000256" key="2">
    <source>
        <dbReference type="ARBA" id="ARBA00022676"/>
    </source>
</evidence>
<dbReference type="SUPFAM" id="SSF53448">
    <property type="entry name" value="Nucleotide-diphospho-sugar transferases"/>
    <property type="match status" value="1"/>
</dbReference>
<feature type="domain" description="Glycosyltransferase 2-like" evidence="4">
    <location>
        <begin position="17"/>
        <end position="146"/>
    </location>
</feature>
<evidence type="ECO:0000256" key="3">
    <source>
        <dbReference type="ARBA" id="ARBA00022679"/>
    </source>
</evidence>
<gene>
    <name evidence="5" type="ORF">HNQ09_001304</name>
</gene>
<proteinExistence type="inferred from homology"/>
<dbReference type="PANTHER" id="PTHR43685:SF5">
    <property type="entry name" value="GLYCOSYLTRANSFERASE EPSE-RELATED"/>
    <property type="match status" value="1"/>
</dbReference>
<keyword evidence="6" id="KW-1185">Reference proteome</keyword>
<dbReference type="CDD" id="cd00761">
    <property type="entry name" value="Glyco_tranf_GTA_type"/>
    <property type="match status" value="1"/>
</dbReference>
<dbReference type="RefSeq" id="WP_184026981.1">
    <property type="nucleotide sequence ID" value="NZ_JACHFN010000004.1"/>
</dbReference>
<comment type="similarity">
    <text evidence="1">Belongs to the glycosyltransferase 2 family.</text>
</comment>
<comment type="caution">
    <text evidence="5">The sequence shown here is derived from an EMBL/GenBank/DDBJ whole genome shotgun (WGS) entry which is preliminary data.</text>
</comment>
<dbReference type="GO" id="GO:0016757">
    <property type="term" value="F:glycosyltransferase activity"/>
    <property type="evidence" value="ECO:0007669"/>
    <property type="project" value="UniProtKB-KW"/>
</dbReference>
<keyword evidence="2" id="KW-0328">Glycosyltransferase</keyword>